<dbReference type="GO" id="GO:0019592">
    <property type="term" value="P:mannitol catabolic process"/>
    <property type="evidence" value="ECO:0007669"/>
    <property type="project" value="TreeGrafter"/>
</dbReference>
<evidence type="ECO:0000256" key="1">
    <source>
        <dbReference type="ARBA" id="ARBA00023002"/>
    </source>
</evidence>
<feature type="domain" description="Mannitol dehydrogenase N-terminal" evidence="4">
    <location>
        <begin position="6"/>
        <end position="236"/>
    </location>
</feature>
<evidence type="ECO:0000256" key="2">
    <source>
        <dbReference type="ARBA" id="ARBA00023027"/>
    </source>
</evidence>
<reference evidence="6 7" key="1">
    <citation type="submission" date="2018-08" db="EMBL/GenBank/DDBJ databases">
        <title>A genome reference for cultivated species of the human gut microbiota.</title>
        <authorList>
            <person name="Zou Y."/>
            <person name="Xue W."/>
            <person name="Luo G."/>
        </authorList>
    </citation>
    <scope>NUCLEOTIDE SEQUENCE [LARGE SCALE GENOMIC DNA]</scope>
    <source>
        <strain evidence="6 7">AF14-18</strain>
    </source>
</reference>
<dbReference type="Pfam" id="PF08125">
    <property type="entry name" value="Mannitol_dh_C"/>
    <property type="match status" value="1"/>
</dbReference>
<dbReference type="Gene3D" id="3.40.50.720">
    <property type="entry name" value="NAD(P)-binding Rossmann-like Domain"/>
    <property type="match status" value="1"/>
</dbReference>
<evidence type="ECO:0000259" key="5">
    <source>
        <dbReference type="Pfam" id="PF08125"/>
    </source>
</evidence>
<dbReference type="GO" id="GO:0005829">
    <property type="term" value="C:cytosol"/>
    <property type="evidence" value="ECO:0007669"/>
    <property type="project" value="TreeGrafter"/>
</dbReference>
<keyword evidence="1 6" id="KW-0560">Oxidoreductase</keyword>
<evidence type="ECO:0000256" key="3">
    <source>
        <dbReference type="ARBA" id="ARBA00048615"/>
    </source>
</evidence>
<protein>
    <submittedName>
        <fullName evidence="6">Tagaturonate reductase</fullName>
        <ecNumber evidence="6">1.1.1.58</ecNumber>
    </submittedName>
</protein>
<dbReference type="KEGG" id="cbol:CGC65_04695"/>
<name>A0A412ZEU2_9FIRM</name>
<dbReference type="AlphaFoldDB" id="A0A412ZEU2"/>
<dbReference type="NCBIfam" id="NF002969">
    <property type="entry name" value="PRK03643.1"/>
    <property type="match status" value="1"/>
</dbReference>
<dbReference type="PANTHER" id="PTHR30524:SF0">
    <property type="entry name" value="ALTRONATE OXIDOREDUCTASE-RELATED"/>
    <property type="match status" value="1"/>
</dbReference>
<dbReference type="EMBL" id="QRZM01000001">
    <property type="protein sequence ID" value="RGV78750.1"/>
    <property type="molecule type" value="Genomic_DNA"/>
</dbReference>
<dbReference type="InterPro" id="IPR013131">
    <property type="entry name" value="Mannitol_DH_N"/>
</dbReference>
<sequence length="446" mass="51310">MARKETVIQFGEGGFLRGFADYFFQKMQDKGLFDGSVVIVQPIEKGMCSVLEQQGCEYNLFLRGIDNGQVVDEHTHIDIISRCVNPYDDFEAYMKLAENPDFRFIVSNTTEAGIEYVDSNQFTDAPARSFPGKLTQLLYKRYRLGLKGFIILSCELIDHNGEELEKCCLRYAKQWELGEEFETWLVRENDFCSTLVDRIVTGFPRDEHEELCRRIGEQDNMMDTAEIFHLWVIQGSHEDELPLQKAGFHVVWTDNVDPYKKRKVRILNGAHTSMVLGAHLYGLKTVGECLKDEKVSALLRKCIFREIIPAIGDTEDNRKFGEAVLERFSNPFIRHMLLSIALNSVSKFRARVLPTILEYRDMFGSCPQGLTFSLAALMAFYRTDDANDSQEIMDFMKTAPVEDILKREDYWGQDLSPLLADVKKWYELIETEGMDKAYDAVLSESE</sequence>
<dbReference type="RefSeq" id="WP_002568077.1">
    <property type="nucleotide sequence ID" value="NZ_CABKUK010000002.1"/>
</dbReference>
<dbReference type="InterPro" id="IPR008927">
    <property type="entry name" value="6-PGluconate_DH-like_C_sf"/>
</dbReference>
<accession>A0A412ZEU2</accession>
<dbReference type="InterPro" id="IPR013118">
    <property type="entry name" value="Mannitol_DH_C"/>
</dbReference>
<dbReference type="GO" id="GO:0009026">
    <property type="term" value="F:tagaturonate reductase activity"/>
    <property type="evidence" value="ECO:0007669"/>
    <property type="project" value="UniProtKB-EC"/>
</dbReference>
<dbReference type="PANTHER" id="PTHR30524">
    <property type="entry name" value="MANNITOL-1-PHOSPHATE 5-DEHYDROGENASE"/>
    <property type="match status" value="1"/>
</dbReference>
<dbReference type="InterPro" id="IPR013328">
    <property type="entry name" value="6PGD_dom2"/>
</dbReference>
<dbReference type="Proteomes" id="UP000284543">
    <property type="component" value="Unassembled WGS sequence"/>
</dbReference>
<comment type="catalytic activity">
    <reaction evidence="3">
        <text>D-mannitol 1-phosphate + NAD(+) = beta-D-fructose 6-phosphate + NADH + H(+)</text>
        <dbReference type="Rhea" id="RHEA:19661"/>
        <dbReference type="ChEBI" id="CHEBI:15378"/>
        <dbReference type="ChEBI" id="CHEBI:57540"/>
        <dbReference type="ChEBI" id="CHEBI:57634"/>
        <dbReference type="ChEBI" id="CHEBI:57945"/>
        <dbReference type="ChEBI" id="CHEBI:61381"/>
        <dbReference type="EC" id="1.1.1.17"/>
    </reaction>
</comment>
<dbReference type="Pfam" id="PF01232">
    <property type="entry name" value="Mannitol_dh"/>
    <property type="match status" value="1"/>
</dbReference>
<evidence type="ECO:0000259" key="4">
    <source>
        <dbReference type="Pfam" id="PF01232"/>
    </source>
</evidence>
<evidence type="ECO:0000313" key="7">
    <source>
        <dbReference type="Proteomes" id="UP000284543"/>
    </source>
</evidence>
<dbReference type="InterPro" id="IPR036291">
    <property type="entry name" value="NAD(P)-bd_dom_sf"/>
</dbReference>
<gene>
    <name evidence="6" type="ORF">DWW02_03185</name>
</gene>
<organism evidence="6 7">
    <name type="scientific">Enterocloster bolteae</name>
    <dbReference type="NCBI Taxonomy" id="208479"/>
    <lineage>
        <taxon>Bacteria</taxon>
        <taxon>Bacillati</taxon>
        <taxon>Bacillota</taxon>
        <taxon>Clostridia</taxon>
        <taxon>Lachnospirales</taxon>
        <taxon>Lachnospiraceae</taxon>
        <taxon>Enterocloster</taxon>
    </lineage>
</organism>
<dbReference type="Gene3D" id="1.10.1040.10">
    <property type="entry name" value="N-(1-d-carboxylethyl)-l-norvaline Dehydrogenase, domain 2"/>
    <property type="match status" value="1"/>
</dbReference>
<evidence type="ECO:0000313" key="6">
    <source>
        <dbReference type="EMBL" id="RGV78750.1"/>
    </source>
</evidence>
<dbReference type="EC" id="1.1.1.58" evidence="6"/>
<comment type="caution">
    <text evidence="6">The sequence shown here is derived from an EMBL/GenBank/DDBJ whole genome shotgun (WGS) entry which is preliminary data.</text>
</comment>
<dbReference type="SUPFAM" id="SSF51735">
    <property type="entry name" value="NAD(P)-binding Rossmann-fold domains"/>
    <property type="match status" value="1"/>
</dbReference>
<dbReference type="SUPFAM" id="SSF48179">
    <property type="entry name" value="6-phosphogluconate dehydrogenase C-terminal domain-like"/>
    <property type="match status" value="1"/>
</dbReference>
<feature type="domain" description="Mannitol dehydrogenase C-terminal" evidence="5">
    <location>
        <begin position="255"/>
        <end position="427"/>
    </location>
</feature>
<keyword evidence="2" id="KW-0520">NAD</keyword>
<proteinExistence type="predicted"/>
<dbReference type="GO" id="GO:0008926">
    <property type="term" value="F:mannitol-1-phosphate 5-dehydrogenase activity"/>
    <property type="evidence" value="ECO:0007669"/>
    <property type="project" value="UniProtKB-EC"/>
</dbReference>